<evidence type="ECO:0000256" key="1">
    <source>
        <dbReference type="ARBA" id="ARBA00022475"/>
    </source>
</evidence>
<evidence type="ECO:0000256" key="5">
    <source>
        <dbReference type="ARBA" id="ARBA00022737"/>
    </source>
</evidence>
<evidence type="ECO:0000256" key="10">
    <source>
        <dbReference type="ARBA" id="ARBA00023075"/>
    </source>
</evidence>
<keyword evidence="4 12" id="KW-0479">Metal-binding</keyword>
<feature type="domain" description="4Fe-4S ferredoxin-type" evidence="14">
    <location>
        <begin position="78"/>
        <end position="107"/>
    </location>
</feature>
<comment type="function">
    <text evidence="12">NDH-1 shuttles electrons from NADH, via FMN and iron-sulfur (Fe-S) centers, to quinones in the respiratory chain. The immediate electron acceptor for the enzyme in this species is believed to be ubiquinone. Couples the redox reaction to proton translocation (for every two electrons transferred, four hydrogen ions are translocated across the cytoplasmic membrane), and thus conserves the redox energy in a proton gradient.</text>
</comment>
<dbReference type="InterPro" id="IPR017896">
    <property type="entry name" value="4Fe4S_Fe-S-bd"/>
</dbReference>
<comment type="subunit">
    <text evidence="12">NDH-1 is composed of 14 different subunits. Subunits NuoA, H, J, K, L, M, N constitute the membrane sector of the complex.</text>
</comment>
<dbReference type="HAMAP" id="MF_01351">
    <property type="entry name" value="NDH1_NuoI"/>
    <property type="match status" value="1"/>
</dbReference>
<dbReference type="Pfam" id="PF12838">
    <property type="entry name" value="Fer4_7"/>
    <property type="match status" value="1"/>
</dbReference>
<protein>
    <recommendedName>
        <fullName evidence="12">NADH-quinone oxidoreductase subunit I</fullName>
        <ecNumber evidence="12">7.1.1.-</ecNumber>
    </recommendedName>
    <alternativeName>
        <fullName evidence="12">NADH dehydrogenase I subunit I</fullName>
    </alternativeName>
    <alternativeName>
        <fullName evidence="12">NDH-1 subunit I</fullName>
    </alternativeName>
</protein>
<keyword evidence="10 12" id="KW-0830">Ubiquinone</keyword>
<feature type="binding site" evidence="12">
    <location>
        <position position="90"/>
    </location>
    <ligand>
        <name>[4Fe-4S] cluster</name>
        <dbReference type="ChEBI" id="CHEBI:49883"/>
        <label>2</label>
    </ligand>
</feature>
<evidence type="ECO:0000256" key="13">
    <source>
        <dbReference type="SAM" id="MobiDB-lite"/>
    </source>
</evidence>
<dbReference type="PANTHER" id="PTHR10849:SF24">
    <property type="entry name" value="NADH-QUINONE OXIDOREDUCTASE SUBUNIT I 2"/>
    <property type="match status" value="1"/>
</dbReference>
<evidence type="ECO:0000256" key="11">
    <source>
        <dbReference type="ARBA" id="ARBA00023136"/>
    </source>
</evidence>
<feature type="domain" description="4Fe-4S ferredoxin-type" evidence="14">
    <location>
        <begin position="39"/>
        <end position="68"/>
    </location>
</feature>
<organism evidence="15 16">
    <name type="scientific">Peptococcus simiae</name>
    <dbReference type="NCBI Taxonomy" id="1643805"/>
    <lineage>
        <taxon>Bacteria</taxon>
        <taxon>Bacillati</taxon>
        <taxon>Bacillota</taxon>
        <taxon>Clostridia</taxon>
        <taxon>Eubacteriales</taxon>
        <taxon>Peptococcaceae</taxon>
        <taxon>Peptococcus</taxon>
    </lineage>
</organism>
<reference evidence="15 16" key="1">
    <citation type="journal article" date="2016" name="Int. J. Syst. Evol. Microbiol.">
        <title>Peptococcus simiae sp. nov., isolated from rhesus macaque faeces and emended description of the genus Peptococcus.</title>
        <authorList>
            <person name="Shkoporov A.N."/>
            <person name="Efimov B.A."/>
            <person name="Kondova I."/>
            <person name="Ouwerling B."/>
            <person name="Chaplin A.V."/>
            <person name="Shcherbakova V.A."/>
            <person name="Langermans J.A.M."/>
        </authorList>
    </citation>
    <scope>NUCLEOTIDE SEQUENCE [LARGE SCALE GENOMIC DNA]</scope>
    <source>
        <strain evidence="15 16">M108</strain>
    </source>
</reference>
<evidence type="ECO:0000256" key="2">
    <source>
        <dbReference type="ARBA" id="ARBA00022485"/>
    </source>
</evidence>
<keyword evidence="5" id="KW-0677">Repeat</keyword>
<feature type="binding site" evidence="12">
    <location>
        <position position="51"/>
    </location>
    <ligand>
        <name>[4Fe-4S] cluster</name>
        <dbReference type="ChEBI" id="CHEBI:49883"/>
        <label>1</label>
    </ligand>
</feature>
<feature type="binding site" evidence="12">
    <location>
        <position position="54"/>
    </location>
    <ligand>
        <name>[4Fe-4S] cluster</name>
        <dbReference type="ChEBI" id="CHEBI:49883"/>
        <label>1</label>
    </ligand>
</feature>
<evidence type="ECO:0000256" key="7">
    <source>
        <dbReference type="ARBA" id="ARBA00023004"/>
    </source>
</evidence>
<feature type="compositionally biased region" description="Low complexity" evidence="13">
    <location>
        <begin position="172"/>
        <end position="182"/>
    </location>
</feature>
<name>A0ABW9H0D0_9FIRM</name>
<evidence type="ECO:0000256" key="4">
    <source>
        <dbReference type="ARBA" id="ARBA00022723"/>
    </source>
</evidence>
<proteinExistence type="inferred from homology"/>
<evidence type="ECO:0000256" key="9">
    <source>
        <dbReference type="ARBA" id="ARBA00023027"/>
    </source>
</evidence>
<dbReference type="PROSITE" id="PS51379">
    <property type="entry name" value="4FE4S_FER_2"/>
    <property type="match status" value="2"/>
</dbReference>
<dbReference type="Gene3D" id="3.30.70.3270">
    <property type="match status" value="1"/>
</dbReference>
<dbReference type="EMBL" id="JBJUVG010000013">
    <property type="protein sequence ID" value="MFM9414312.1"/>
    <property type="molecule type" value="Genomic_DNA"/>
</dbReference>
<evidence type="ECO:0000256" key="8">
    <source>
        <dbReference type="ARBA" id="ARBA00023014"/>
    </source>
</evidence>
<comment type="catalytic activity">
    <reaction evidence="12">
        <text>a quinone + NADH + 5 H(+)(in) = a quinol + NAD(+) + 4 H(+)(out)</text>
        <dbReference type="Rhea" id="RHEA:57888"/>
        <dbReference type="ChEBI" id="CHEBI:15378"/>
        <dbReference type="ChEBI" id="CHEBI:24646"/>
        <dbReference type="ChEBI" id="CHEBI:57540"/>
        <dbReference type="ChEBI" id="CHEBI:57945"/>
        <dbReference type="ChEBI" id="CHEBI:132124"/>
    </reaction>
</comment>
<keyword evidence="7 12" id="KW-0408">Iron</keyword>
<evidence type="ECO:0000313" key="16">
    <source>
        <dbReference type="Proteomes" id="UP001631949"/>
    </source>
</evidence>
<keyword evidence="16" id="KW-1185">Reference proteome</keyword>
<dbReference type="NCBIfam" id="TIGR01971">
    <property type="entry name" value="NuoI"/>
    <property type="match status" value="1"/>
</dbReference>
<dbReference type="InterPro" id="IPR010226">
    <property type="entry name" value="NADH_quinone_OxRdtase_chainI"/>
</dbReference>
<comment type="similarity">
    <text evidence="12">Belongs to the complex I 23 kDa subunit family.</text>
</comment>
<evidence type="ECO:0000256" key="12">
    <source>
        <dbReference type="HAMAP-Rule" id="MF_01351"/>
    </source>
</evidence>
<keyword evidence="1 12" id="KW-1003">Cell membrane</keyword>
<dbReference type="PROSITE" id="PS00198">
    <property type="entry name" value="4FE4S_FER_1"/>
    <property type="match status" value="1"/>
</dbReference>
<accession>A0ABW9H0D0</accession>
<evidence type="ECO:0000259" key="14">
    <source>
        <dbReference type="PROSITE" id="PS51379"/>
    </source>
</evidence>
<gene>
    <name evidence="12" type="primary">nuoI</name>
    <name evidence="15" type="ORF">ACKQTC_08015</name>
</gene>
<feature type="binding site" evidence="12">
    <location>
        <position position="93"/>
    </location>
    <ligand>
        <name>[4Fe-4S] cluster</name>
        <dbReference type="ChEBI" id="CHEBI:49883"/>
        <label>2</label>
    </ligand>
</feature>
<dbReference type="Proteomes" id="UP001631949">
    <property type="component" value="Unassembled WGS sequence"/>
</dbReference>
<keyword evidence="9 12" id="KW-0520">NAD</keyword>
<keyword evidence="3 12" id="KW-0874">Quinone</keyword>
<dbReference type="PANTHER" id="PTHR10849">
    <property type="entry name" value="NADH DEHYDROGENASE UBIQUINONE IRON-SULFUR PROTEIN 8, MITOCHONDRIAL"/>
    <property type="match status" value="1"/>
</dbReference>
<dbReference type="EC" id="7.1.1.-" evidence="12"/>
<comment type="subcellular location">
    <subcellularLocation>
        <location evidence="12">Cell membrane</location>
        <topology evidence="12">Peripheral membrane protein</topology>
    </subcellularLocation>
</comment>
<evidence type="ECO:0000256" key="3">
    <source>
        <dbReference type="ARBA" id="ARBA00022719"/>
    </source>
</evidence>
<comment type="cofactor">
    <cofactor evidence="12">
        <name>[4Fe-4S] cluster</name>
        <dbReference type="ChEBI" id="CHEBI:49883"/>
    </cofactor>
    <text evidence="12">Binds 2 [4Fe-4S] clusters per subunit.</text>
</comment>
<sequence>MYGTGLLKGLAVTIRHFFSPKFTEQYPEERPNLPPASHGFFAYDYDKCIACKLCERACPNQVIHIETEKDENNKNKVTKYDMDISYCLYCGLCIEACPTQALLNARNFEISVYHREGTDYDFLEALPHDMNVEFERVQKDYFDAHPAAYTVDRPKAEKPAPDPNAPKPKPKAAPAKAAADPAKPADPAPANQTSSEKPAAAPEKEGEA</sequence>
<evidence type="ECO:0000313" key="15">
    <source>
        <dbReference type="EMBL" id="MFM9414312.1"/>
    </source>
</evidence>
<keyword evidence="2 12" id="KW-0004">4Fe-4S</keyword>
<feature type="binding site" evidence="12">
    <location>
        <position position="58"/>
    </location>
    <ligand>
        <name>[4Fe-4S] cluster</name>
        <dbReference type="ChEBI" id="CHEBI:49883"/>
        <label>2</label>
    </ligand>
</feature>
<keyword evidence="11 12" id="KW-0472">Membrane</keyword>
<keyword evidence="6 12" id="KW-1278">Translocase</keyword>
<evidence type="ECO:0000256" key="6">
    <source>
        <dbReference type="ARBA" id="ARBA00022967"/>
    </source>
</evidence>
<keyword evidence="8 12" id="KW-0411">Iron-sulfur</keyword>
<feature type="binding site" evidence="12">
    <location>
        <position position="97"/>
    </location>
    <ligand>
        <name>[4Fe-4S] cluster</name>
        <dbReference type="ChEBI" id="CHEBI:49883"/>
        <label>1</label>
    </ligand>
</feature>
<feature type="region of interest" description="Disordered" evidence="13">
    <location>
        <begin position="150"/>
        <end position="208"/>
    </location>
</feature>
<comment type="caution">
    <text evidence="15">The sequence shown here is derived from an EMBL/GenBank/DDBJ whole genome shotgun (WGS) entry which is preliminary data.</text>
</comment>
<feature type="binding site" evidence="12">
    <location>
        <position position="48"/>
    </location>
    <ligand>
        <name>[4Fe-4S] cluster</name>
        <dbReference type="ChEBI" id="CHEBI:49883"/>
        <label>1</label>
    </ligand>
</feature>
<feature type="binding site" evidence="12">
    <location>
        <position position="87"/>
    </location>
    <ligand>
        <name>[4Fe-4S] cluster</name>
        <dbReference type="ChEBI" id="CHEBI:49883"/>
        <label>2</label>
    </ligand>
</feature>
<dbReference type="InterPro" id="IPR017900">
    <property type="entry name" value="4Fe4S_Fe_S_CS"/>
</dbReference>
<dbReference type="RefSeq" id="WP_408977927.1">
    <property type="nucleotide sequence ID" value="NZ_JBJUVG010000013.1"/>
</dbReference>
<dbReference type="SUPFAM" id="SSF54862">
    <property type="entry name" value="4Fe-4S ferredoxins"/>
    <property type="match status" value="1"/>
</dbReference>